<dbReference type="SMART" id="SM00530">
    <property type="entry name" value="HTH_XRE"/>
    <property type="match status" value="1"/>
</dbReference>
<evidence type="ECO:0000313" key="2">
    <source>
        <dbReference type="EMBL" id="WCG38382.1"/>
    </source>
</evidence>
<dbReference type="PROSITE" id="PS50943">
    <property type="entry name" value="HTH_CROC1"/>
    <property type="match status" value="1"/>
</dbReference>
<organism evidence="2 3">
    <name type="scientific">Aerococcus urinaeequi</name>
    <dbReference type="NCBI Taxonomy" id="51665"/>
    <lineage>
        <taxon>Bacteria</taxon>
        <taxon>Bacillati</taxon>
        <taxon>Bacillota</taxon>
        <taxon>Bacilli</taxon>
        <taxon>Lactobacillales</taxon>
        <taxon>Aerococcaceae</taxon>
        <taxon>Aerococcus</taxon>
    </lineage>
</organism>
<reference evidence="2" key="1">
    <citation type="submission" date="2023-01" db="EMBL/GenBank/DDBJ databases">
        <title>Oxazolidinone resistance genes in florfenicol resistant enterococci from beef cattle and veal calves at slaughter.</title>
        <authorList>
            <person name="Biggel M."/>
        </authorList>
    </citation>
    <scope>NUCLEOTIDE SEQUENCE</scope>
    <source>
        <strain evidence="2">K79-1</strain>
    </source>
</reference>
<dbReference type="CDD" id="cd00093">
    <property type="entry name" value="HTH_XRE"/>
    <property type="match status" value="1"/>
</dbReference>
<dbReference type="Gene3D" id="1.10.260.40">
    <property type="entry name" value="lambda repressor-like DNA-binding domains"/>
    <property type="match status" value="1"/>
</dbReference>
<dbReference type="GO" id="GO:0003677">
    <property type="term" value="F:DNA binding"/>
    <property type="evidence" value="ECO:0007669"/>
    <property type="project" value="InterPro"/>
</dbReference>
<dbReference type="SUPFAM" id="SSF47413">
    <property type="entry name" value="lambda repressor-like DNA-binding domains"/>
    <property type="match status" value="1"/>
</dbReference>
<protein>
    <submittedName>
        <fullName evidence="2">Helix-turn-helix transcriptional regulator</fullName>
    </submittedName>
</protein>
<evidence type="ECO:0000313" key="3">
    <source>
        <dbReference type="Proteomes" id="UP001179483"/>
    </source>
</evidence>
<accession>A0AAE9XJ97</accession>
<dbReference type="AlphaFoldDB" id="A0AAE9XJ97"/>
<dbReference type="InterPro" id="IPR010982">
    <property type="entry name" value="Lambda_DNA-bd_dom_sf"/>
</dbReference>
<feature type="domain" description="HTH cro/C1-type" evidence="1">
    <location>
        <begin position="4"/>
        <end position="59"/>
    </location>
</feature>
<dbReference type="EMBL" id="CP116590">
    <property type="protein sequence ID" value="WCG38382.1"/>
    <property type="molecule type" value="Genomic_DNA"/>
</dbReference>
<dbReference type="InterPro" id="IPR001387">
    <property type="entry name" value="Cro/C1-type_HTH"/>
</dbReference>
<dbReference type="Pfam" id="PF01381">
    <property type="entry name" value="HTH_3"/>
    <property type="match status" value="1"/>
</dbReference>
<dbReference type="Proteomes" id="UP001179483">
    <property type="component" value="Chromosome"/>
</dbReference>
<proteinExistence type="predicted"/>
<dbReference type="RefSeq" id="WP_271736407.1">
    <property type="nucleotide sequence ID" value="NZ_CP116590.1"/>
</dbReference>
<sequence>MYDIKSRRKELGLTLEQVGDMVGVGKSTVRKWEQGMIENMRRDKISLLASALKISPLLLINDDMTTEHSVSTQINQKVTKLDNNRKIKVLNYVDKQYREQIEEQSKSKEDDDILIAAHKDDALTQEQEAEVQAYIEKIKNRHKK</sequence>
<name>A0AAE9XJ97_9LACT</name>
<evidence type="ECO:0000259" key="1">
    <source>
        <dbReference type="PROSITE" id="PS50943"/>
    </source>
</evidence>
<gene>
    <name evidence="2" type="ORF">PML80_03410</name>
</gene>